<feature type="chain" id="PRO_5043706977" description="Plastocyanin-like domain-containing protein" evidence="2">
    <location>
        <begin position="31"/>
        <end position="155"/>
    </location>
</feature>
<dbReference type="Gene3D" id="2.60.40.420">
    <property type="entry name" value="Cupredoxins - blue copper proteins"/>
    <property type="match status" value="1"/>
</dbReference>
<dbReference type="PANTHER" id="PTHR11709">
    <property type="entry name" value="MULTI-COPPER OXIDASE"/>
    <property type="match status" value="1"/>
</dbReference>
<dbReference type="InterPro" id="IPR011707">
    <property type="entry name" value="Cu-oxidase-like_N"/>
</dbReference>
<dbReference type="GO" id="GO:0005507">
    <property type="term" value="F:copper ion binding"/>
    <property type="evidence" value="ECO:0007669"/>
    <property type="project" value="InterPro"/>
</dbReference>
<dbReference type="PANTHER" id="PTHR11709:SF218">
    <property type="entry name" value="L-ASCORBATE OXIDASE"/>
    <property type="match status" value="1"/>
</dbReference>
<dbReference type="AlphaFoldDB" id="A0AAV0P8D8"/>
<organism evidence="4 5">
    <name type="scientific">Linum tenue</name>
    <dbReference type="NCBI Taxonomy" id="586396"/>
    <lineage>
        <taxon>Eukaryota</taxon>
        <taxon>Viridiplantae</taxon>
        <taxon>Streptophyta</taxon>
        <taxon>Embryophyta</taxon>
        <taxon>Tracheophyta</taxon>
        <taxon>Spermatophyta</taxon>
        <taxon>Magnoliopsida</taxon>
        <taxon>eudicotyledons</taxon>
        <taxon>Gunneridae</taxon>
        <taxon>Pentapetalae</taxon>
        <taxon>rosids</taxon>
        <taxon>fabids</taxon>
        <taxon>Malpighiales</taxon>
        <taxon>Linaceae</taxon>
        <taxon>Linum</taxon>
    </lineage>
</organism>
<dbReference type="SUPFAM" id="SSF49503">
    <property type="entry name" value="Cupredoxins"/>
    <property type="match status" value="1"/>
</dbReference>
<name>A0AAV0P8D8_9ROSI</name>
<protein>
    <recommendedName>
        <fullName evidence="3">Plastocyanin-like domain-containing protein</fullName>
    </recommendedName>
</protein>
<dbReference type="EMBL" id="CAMGYJ010000008">
    <property type="protein sequence ID" value="CAI0466842.1"/>
    <property type="molecule type" value="Genomic_DNA"/>
</dbReference>
<gene>
    <name evidence="4" type="ORF">LITE_LOCUS37199</name>
</gene>
<evidence type="ECO:0000256" key="1">
    <source>
        <dbReference type="ARBA" id="ARBA00010609"/>
    </source>
</evidence>
<comment type="caution">
    <text evidence="4">The sequence shown here is derived from an EMBL/GenBank/DDBJ whole genome shotgun (WGS) entry which is preliminary data.</text>
</comment>
<reference evidence="4" key="1">
    <citation type="submission" date="2022-08" db="EMBL/GenBank/DDBJ databases">
        <authorList>
            <person name="Gutierrez-Valencia J."/>
        </authorList>
    </citation>
    <scope>NUCLEOTIDE SEQUENCE</scope>
</reference>
<sequence>MAAEGRRIRQLAALLCFSTLLCFHLQTSEAKVRHYKWEVKYEFKSPDCYRKLVITINGGTPGPTIIAQQNDTVVVDVKNNLGTENLAIHWHGIRQIGSPWADGTEGVTQCLVLPGDTFRYTFIYKFPVTLCHPCKWQPSAIQALTICIRDKNEVG</sequence>
<keyword evidence="2" id="KW-0732">Signal</keyword>
<keyword evidence="5" id="KW-1185">Reference proteome</keyword>
<dbReference type="Proteomes" id="UP001154282">
    <property type="component" value="Unassembled WGS sequence"/>
</dbReference>
<dbReference type="GO" id="GO:0016491">
    <property type="term" value="F:oxidoreductase activity"/>
    <property type="evidence" value="ECO:0007669"/>
    <property type="project" value="TreeGrafter"/>
</dbReference>
<evidence type="ECO:0000313" key="4">
    <source>
        <dbReference type="EMBL" id="CAI0466842.1"/>
    </source>
</evidence>
<dbReference type="InterPro" id="IPR008972">
    <property type="entry name" value="Cupredoxin"/>
</dbReference>
<evidence type="ECO:0000259" key="3">
    <source>
        <dbReference type="Pfam" id="PF07732"/>
    </source>
</evidence>
<proteinExistence type="inferred from homology"/>
<comment type="similarity">
    <text evidence="1">Belongs to the multicopper oxidase family.</text>
</comment>
<accession>A0AAV0P8D8</accession>
<evidence type="ECO:0000313" key="5">
    <source>
        <dbReference type="Proteomes" id="UP001154282"/>
    </source>
</evidence>
<evidence type="ECO:0000256" key="2">
    <source>
        <dbReference type="SAM" id="SignalP"/>
    </source>
</evidence>
<dbReference type="Pfam" id="PF07732">
    <property type="entry name" value="Cu-oxidase_3"/>
    <property type="match status" value="1"/>
</dbReference>
<feature type="domain" description="Plastocyanin-like" evidence="3">
    <location>
        <begin position="39"/>
        <end position="125"/>
    </location>
</feature>
<dbReference type="InterPro" id="IPR045087">
    <property type="entry name" value="Cu-oxidase_fam"/>
</dbReference>
<feature type="signal peptide" evidence="2">
    <location>
        <begin position="1"/>
        <end position="30"/>
    </location>
</feature>